<sequence length="155" mass="17536">MESQQLLALTICGYKKSGISEEDYRHYMTKVHAPLVAGLMEKYGFVSWNMLIRSAVEGPASTAYDDAKMRGQTHNTSETRPLMAKLYDPQFANVADYDAIVQIVFKDVEDFVRMKADPHFMKSVTPDHENFADTKRSKMTIGLHTVLLRDGKVVS</sequence>
<dbReference type="EMBL" id="JAPDRP010000001">
    <property type="protein sequence ID" value="KAJ9649741.1"/>
    <property type="molecule type" value="Genomic_DNA"/>
</dbReference>
<comment type="caution">
    <text evidence="1">The sequence shown here is derived from an EMBL/GenBank/DDBJ whole genome shotgun (WGS) entry which is preliminary data.</text>
</comment>
<evidence type="ECO:0000313" key="2">
    <source>
        <dbReference type="Proteomes" id="UP001172680"/>
    </source>
</evidence>
<dbReference type="Proteomes" id="UP001172680">
    <property type="component" value="Unassembled WGS sequence"/>
</dbReference>
<name>A0ACC2ZQA7_9PEZI</name>
<gene>
    <name evidence="1" type="ORF">H2199_000520</name>
</gene>
<reference evidence="1" key="1">
    <citation type="submission" date="2022-10" db="EMBL/GenBank/DDBJ databases">
        <title>Culturing micro-colonial fungi from biological soil crusts in the Mojave desert and describing Neophaeococcomyces mojavensis, and introducing the new genera and species Taxawa tesnikishii.</title>
        <authorList>
            <person name="Kurbessoian T."/>
            <person name="Stajich J.E."/>
        </authorList>
    </citation>
    <scope>NUCLEOTIDE SEQUENCE</scope>
    <source>
        <strain evidence="1">JES_115</strain>
    </source>
</reference>
<keyword evidence="2" id="KW-1185">Reference proteome</keyword>
<organism evidence="1 2">
    <name type="scientific">Coniosporium tulheliwenetii</name>
    <dbReference type="NCBI Taxonomy" id="3383036"/>
    <lineage>
        <taxon>Eukaryota</taxon>
        <taxon>Fungi</taxon>
        <taxon>Dikarya</taxon>
        <taxon>Ascomycota</taxon>
        <taxon>Pezizomycotina</taxon>
        <taxon>Dothideomycetes</taxon>
        <taxon>Dothideomycetes incertae sedis</taxon>
        <taxon>Coniosporium</taxon>
    </lineage>
</organism>
<proteinExistence type="predicted"/>
<accession>A0ACC2ZQA7</accession>
<evidence type="ECO:0000313" key="1">
    <source>
        <dbReference type="EMBL" id="KAJ9649741.1"/>
    </source>
</evidence>
<protein>
    <submittedName>
        <fullName evidence="1">Uncharacterized protein</fullName>
    </submittedName>
</protein>